<evidence type="ECO:0000313" key="3">
    <source>
        <dbReference type="Proteomes" id="UP000321722"/>
    </source>
</evidence>
<proteinExistence type="predicted"/>
<sequence>MIILGVYNNYKVCKHARLGVIFLKKFFICLPLIILLTACSQNKQVVTHRHSTSSSVEHRFTIKQDSPQQKMTMNEIVNDYQNHNLSIDIHSFNDGYSVHLKNQSLLQDIRDNDKNGFLKSVIIPVTQEVSMQTHSKIYFNADDPNMELIVTANNGKLEYTINLSN</sequence>
<dbReference type="Proteomes" id="UP000321722">
    <property type="component" value="Unassembled WGS sequence"/>
</dbReference>
<comment type="caution">
    <text evidence="2">The sequence shown here is derived from an EMBL/GenBank/DDBJ whole genome shotgun (WGS) entry which is preliminary data.</text>
</comment>
<feature type="transmembrane region" description="Helical" evidence="1">
    <location>
        <begin position="20"/>
        <end position="39"/>
    </location>
</feature>
<organism evidence="2 3">
    <name type="scientific">Ligilactobacillus aviarius</name>
    <dbReference type="NCBI Taxonomy" id="1606"/>
    <lineage>
        <taxon>Bacteria</taxon>
        <taxon>Bacillati</taxon>
        <taxon>Bacillota</taxon>
        <taxon>Bacilli</taxon>
        <taxon>Lactobacillales</taxon>
        <taxon>Lactobacillaceae</taxon>
        <taxon>Ligilactobacillus</taxon>
    </lineage>
</organism>
<keyword evidence="1" id="KW-0472">Membrane</keyword>
<evidence type="ECO:0000256" key="1">
    <source>
        <dbReference type="SAM" id="Phobius"/>
    </source>
</evidence>
<dbReference type="AlphaFoldDB" id="A0A510WRG9"/>
<dbReference type="EMBL" id="BJUI01000006">
    <property type="protein sequence ID" value="GEK41814.1"/>
    <property type="molecule type" value="Genomic_DNA"/>
</dbReference>
<gene>
    <name evidence="2" type="ORF">LAV01_06460</name>
</gene>
<protein>
    <submittedName>
        <fullName evidence="2">Uncharacterized protein</fullName>
    </submittedName>
</protein>
<evidence type="ECO:0000313" key="2">
    <source>
        <dbReference type="EMBL" id="GEK41814.1"/>
    </source>
</evidence>
<reference evidence="2 3" key="1">
    <citation type="submission" date="2019-07" db="EMBL/GenBank/DDBJ databases">
        <title>Whole genome shotgun sequence of Lactobacillus aviarius subsp. aviarius NBRC 102162.</title>
        <authorList>
            <person name="Hosoyama A."/>
            <person name="Uohara A."/>
            <person name="Ohji S."/>
            <person name="Ichikawa N."/>
        </authorList>
    </citation>
    <scope>NUCLEOTIDE SEQUENCE [LARGE SCALE GENOMIC DNA]</scope>
    <source>
        <strain evidence="2 3">NBRC 102162</strain>
    </source>
</reference>
<keyword evidence="3" id="KW-1185">Reference proteome</keyword>
<name>A0A510WRG9_9LACO</name>
<accession>A0A510WRG9</accession>
<keyword evidence="1" id="KW-0812">Transmembrane</keyword>
<keyword evidence="1" id="KW-1133">Transmembrane helix</keyword>